<sequence>MCSTIIDIYTAPHVLLRPAVIGDARLLGKIHAASWKFAYKGILPDIYLENEIDNDRAAHWELKMSKLQQEKRMAMIAEIKEPNGEHVTIGFVCAEWPKDSPWGALLDNLHVLPEYQGLGVGKLMMQAVIQWAKQQGVSQLYLYVLKDNNKAIRIYERYGWQFSGQEIHNLGGKDLNCLRYFYYLQKPNGVL</sequence>
<keyword evidence="1" id="KW-0808">Transferase</keyword>
<dbReference type="PANTHER" id="PTHR43420">
    <property type="entry name" value="ACETYLTRANSFERASE"/>
    <property type="match status" value="1"/>
</dbReference>
<reference evidence="4" key="1">
    <citation type="submission" date="2020-01" db="EMBL/GenBank/DDBJ databases">
        <title>Genome Sequencing of Three Apophysomyces-Like Fungal Strains Confirms a Novel Fungal Genus in the Mucoromycota with divergent Burkholderia-like Endosymbiotic Bacteria.</title>
        <authorList>
            <person name="Stajich J.E."/>
            <person name="Macias A.M."/>
            <person name="Carter-House D."/>
            <person name="Lovett B."/>
            <person name="Kasson L.R."/>
            <person name="Berry K."/>
            <person name="Grigoriev I."/>
            <person name="Chang Y."/>
            <person name="Spatafora J."/>
            <person name="Kasson M.T."/>
        </authorList>
    </citation>
    <scope>NUCLEOTIDE SEQUENCE</scope>
    <source>
        <strain evidence="4">NRRL A-21654</strain>
    </source>
</reference>
<dbReference type="InterPro" id="IPR016181">
    <property type="entry name" value="Acyl_CoA_acyltransferase"/>
</dbReference>
<comment type="caution">
    <text evidence="4">The sequence shown here is derived from an EMBL/GenBank/DDBJ whole genome shotgun (WGS) entry which is preliminary data.</text>
</comment>
<protein>
    <recommendedName>
        <fullName evidence="3">N-acetyltransferase domain-containing protein</fullName>
    </recommendedName>
</protein>
<evidence type="ECO:0000259" key="3">
    <source>
        <dbReference type="PROSITE" id="PS51186"/>
    </source>
</evidence>
<dbReference type="AlphaFoldDB" id="A0A8H7BL28"/>
<evidence type="ECO:0000256" key="2">
    <source>
        <dbReference type="ARBA" id="ARBA00023315"/>
    </source>
</evidence>
<proteinExistence type="predicted"/>
<keyword evidence="2" id="KW-0012">Acyltransferase</keyword>
<dbReference type="OrthoDB" id="2744543at2759"/>
<organism evidence="4 5">
    <name type="scientific">Apophysomyces ossiformis</name>
    <dbReference type="NCBI Taxonomy" id="679940"/>
    <lineage>
        <taxon>Eukaryota</taxon>
        <taxon>Fungi</taxon>
        <taxon>Fungi incertae sedis</taxon>
        <taxon>Mucoromycota</taxon>
        <taxon>Mucoromycotina</taxon>
        <taxon>Mucoromycetes</taxon>
        <taxon>Mucorales</taxon>
        <taxon>Mucorineae</taxon>
        <taxon>Mucoraceae</taxon>
        <taxon>Apophysomyces</taxon>
    </lineage>
</organism>
<evidence type="ECO:0000313" key="4">
    <source>
        <dbReference type="EMBL" id="KAF7721463.1"/>
    </source>
</evidence>
<dbReference type="InterPro" id="IPR000182">
    <property type="entry name" value="GNAT_dom"/>
</dbReference>
<accession>A0A8H7BL28</accession>
<dbReference type="CDD" id="cd04301">
    <property type="entry name" value="NAT_SF"/>
    <property type="match status" value="1"/>
</dbReference>
<dbReference type="PROSITE" id="PS51186">
    <property type="entry name" value="GNAT"/>
    <property type="match status" value="1"/>
</dbReference>
<feature type="domain" description="N-acetyltransferase" evidence="3">
    <location>
        <begin position="14"/>
        <end position="189"/>
    </location>
</feature>
<dbReference type="InterPro" id="IPR050680">
    <property type="entry name" value="YpeA/RimI_acetyltransf"/>
</dbReference>
<dbReference type="EMBL" id="JABAYA010000263">
    <property type="protein sequence ID" value="KAF7721463.1"/>
    <property type="molecule type" value="Genomic_DNA"/>
</dbReference>
<name>A0A8H7BL28_9FUNG</name>
<dbReference type="SUPFAM" id="SSF55729">
    <property type="entry name" value="Acyl-CoA N-acyltransferases (Nat)"/>
    <property type="match status" value="1"/>
</dbReference>
<keyword evidence="5" id="KW-1185">Reference proteome</keyword>
<dbReference type="Proteomes" id="UP000605846">
    <property type="component" value="Unassembled WGS sequence"/>
</dbReference>
<evidence type="ECO:0000313" key="5">
    <source>
        <dbReference type="Proteomes" id="UP000605846"/>
    </source>
</evidence>
<gene>
    <name evidence="4" type="ORF">EC973_004665</name>
</gene>
<dbReference type="GO" id="GO:0016747">
    <property type="term" value="F:acyltransferase activity, transferring groups other than amino-acyl groups"/>
    <property type="evidence" value="ECO:0007669"/>
    <property type="project" value="InterPro"/>
</dbReference>
<evidence type="ECO:0000256" key="1">
    <source>
        <dbReference type="ARBA" id="ARBA00022679"/>
    </source>
</evidence>
<dbReference type="Gene3D" id="3.40.630.30">
    <property type="match status" value="1"/>
</dbReference>
<dbReference type="Pfam" id="PF00583">
    <property type="entry name" value="Acetyltransf_1"/>
    <property type="match status" value="1"/>
</dbReference>